<organism evidence="5 6">
    <name type="scientific">Sulfobacillus harzensis</name>
    <dbReference type="NCBI Taxonomy" id="2729629"/>
    <lineage>
        <taxon>Bacteria</taxon>
        <taxon>Bacillati</taxon>
        <taxon>Bacillota</taxon>
        <taxon>Clostridia</taxon>
        <taxon>Eubacteriales</taxon>
        <taxon>Clostridiales Family XVII. Incertae Sedis</taxon>
        <taxon>Sulfobacillus</taxon>
    </lineage>
</organism>
<name>A0A7Y0Q2M1_9FIRM</name>
<dbReference type="GO" id="GO:0019594">
    <property type="term" value="P:mannitol metabolic process"/>
    <property type="evidence" value="ECO:0007669"/>
    <property type="project" value="InterPro"/>
</dbReference>
<keyword evidence="6" id="KW-1185">Reference proteome</keyword>
<evidence type="ECO:0000259" key="4">
    <source>
        <dbReference type="SMART" id="SM00903"/>
    </source>
</evidence>
<dbReference type="SMART" id="SM00903">
    <property type="entry name" value="Flavin_Reduct"/>
    <property type="match status" value="1"/>
</dbReference>
<comment type="similarity">
    <text evidence="1">Belongs to the mannitol dehydrogenase family.</text>
</comment>
<keyword evidence="2" id="KW-0560">Oxidoreductase</keyword>
<evidence type="ECO:0000256" key="1">
    <source>
        <dbReference type="ARBA" id="ARBA00006541"/>
    </source>
</evidence>
<dbReference type="SUPFAM" id="SSF50475">
    <property type="entry name" value="FMN-binding split barrel"/>
    <property type="match status" value="1"/>
</dbReference>
<evidence type="ECO:0000256" key="3">
    <source>
        <dbReference type="ARBA" id="ARBA00023027"/>
    </source>
</evidence>
<dbReference type="GO" id="GO:0042602">
    <property type="term" value="F:riboflavin reductase (NADPH) activity"/>
    <property type="evidence" value="ECO:0007669"/>
    <property type="project" value="TreeGrafter"/>
</dbReference>
<dbReference type="PANTHER" id="PTHR30466">
    <property type="entry name" value="FLAVIN REDUCTASE"/>
    <property type="match status" value="1"/>
</dbReference>
<dbReference type="AlphaFoldDB" id="A0A7Y0Q2M1"/>
<gene>
    <name evidence="5" type="ORF">HIJ39_02900</name>
</gene>
<dbReference type="RefSeq" id="WP_169096524.1">
    <property type="nucleotide sequence ID" value="NZ_JABBVZ010000006.1"/>
</dbReference>
<evidence type="ECO:0000313" key="6">
    <source>
        <dbReference type="Proteomes" id="UP000533476"/>
    </source>
</evidence>
<protein>
    <submittedName>
        <fullName evidence="5">Flavin reductase family protein</fullName>
    </submittedName>
</protein>
<evidence type="ECO:0000256" key="2">
    <source>
        <dbReference type="ARBA" id="ARBA00023002"/>
    </source>
</evidence>
<feature type="domain" description="Flavin reductase like" evidence="4">
    <location>
        <begin position="10"/>
        <end position="156"/>
    </location>
</feature>
<dbReference type="InterPro" id="IPR002563">
    <property type="entry name" value="Flavin_Rdtase-like_dom"/>
</dbReference>
<dbReference type="InterPro" id="IPR050268">
    <property type="entry name" value="NADH-dep_flavin_reductase"/>
</dbReference>
<comment type="caution">
    <text evidence="5">The sequence shown here is derived from an EMBL/GenBank/DDBJ whole genome shotgun (WGS) entry which is preliminary data.</text>
</comment>
<dbReference type="GO" id="GO:0006208">
    <property type="term" value="P:pyrimidine nucleobase catabolic process"/>
    <property type="evidence" value="ECO:0007669"/>
    <property type="project" value="TreeGrafter"/>
</dbReference>
<dbReference type="EMBL" id="JABBVZ010000006">
    <property type="protein sequence ID" value="NMP21304.1"/>
    <property type="molecule type" value="Genomic_DNA"/>
</dbReference>
<accession>A0A7Y0Q2M1</accession>
<dbReference type="Pfam" id="PF01613">
    <property type="entry name" value="Flavin_Reduct"/>
    <property type="match status" value="1"/>
</dbReference>
<dbReference type="PANTHER" id="PTHR30466:SF1">
    <property type="entry name" value="FMN REDUCTASE (NADH) RUTF"/>
    <property type="match status" value="1"/>
</dbReference>
<dbReference type="InterPro" id="IPR023027">
    <property type="entry name" value="Mannitol_DH_CS"/>
</dbReference>
<evidence type="ECO:0000313" key="5">
    <source>
        <dbReference type="EMBL" id="NMP21304.1"/>
    </source>
</evidence>
<keyword evidence="3" id="KW-0520">NAD</keyword>
<reference evidence="5 6" key="1">
    <citation type="submission" date="2020-04" db="EMBL/GenBank/DDBJ databases">
        <authorList>
            <person name="Zhang R."/>
            <person name="Schippers A."/>
        </authorList>
    </citation>
    <scope>NUCLEOTIDE SEQUENCE [LARGE SCALE GENOMIC DNA]</scope>
    <source>
        <strain evidence="5 6">DSM 109850</strain>
    </source>
</reference>
<sequence>MDAKIFRDTLAQFATGITIVISQNIDRHLHGMTVNSFTSVSLHPPLVLFCADNRSDTFRAIEDSGHFTVSILSEEQEALSQRFALRGPQEALFQSLTLGESVSGIPYLADSLAFLDCTVDRIVPAGDHHLVLGRVDALNRLVPGRPLVYYQSQYQRLDAIPEPQD</sequence>
<proteinExistence type="inferred from homology"/>
<dbReference type="Gene3D" id="2.30.110.10">
    <property type="entry name" value="Electron Transport, Fmn-binding Protein, Chain A"/>
    <property type="match status" value="1"/>
</dbReference>
<dbReference type="InterPro" id="IPR012349">
    <property type="entry name" value="Split_barrel_FMN-bd"/>
</dbReference>
<dbReference type="Proteomes" id="UP000533476">
    <property type="component" value="Unassembled WGS sequence"/>
</dbReference>
<dbReference type="PROSITE" id="PS00974">
    <property type="entry name" value="MANNITOL_DHGENASE"/>
    <property type="match status" value="1"/>
</dbReference>
<dbReference type="GO" id="GO:0010181">
    <property type="term" value="F:FMN binding"/>
    <property type="evidence" value="ECO:0007669"/>
    <property type="project" value="InterPro"/>
</dbReference>